<organism evidence="3 4">
    <name type="scientific">Acaryochloris marina (strain MBIC 11017)</name>
    <dbReference type="NCBI Taxonomy" id="329726"/>
    <lineage>
        <taxon>Bacteria</taxon>
        <taxon>Bacillati</taxon>
        <taxon>Cyanobacteriota</taxon>
        <taxon>Cyanophyceae</taxon>
        <taxon>Acaryochloridales</taxon>
        <taxon>Acaryochloridaceae</taxon>
        <taxon>Acaryochloris</taxon>
    </lineage>
</organism>
<reference evidence="3 4" key="1">
    <citation type="journal article" date="2008" name="Proc. Natl. Acad. Sci. U.S.A.">
        <title>Niche adaptation and genome expansion in the chlorophyll d-producing cyanobacterium Acaryochloris marina.</title>
        <authorList>
            <person name="Swingley W.D."/>
            <person name="Chen M."/>
            <person name="Cheung P.C."/>
            <person name="Conrad A.L."/>
            <person name="Dejesa L.C."/>
            <person name="Hao J."/>
            <person name="Honchak B.M."/>
            <person name="Karbach L.E."/>
            <person name="Kurdoglu A."/>
            <person name="Lahiri S."/>
            <person name="Mastrian S.D."/>
            <person name="Miyashita H."/>
            <person name="Page L."/>
            <person name="Ramakrishna P."/>
            <person name="Satoh S."/>
            <person name="Sattley W.M."/>
            <person name="Shimada Y."/>
            <person name="Taylor H.L."/>
            <person name="Tomo T."/>
            <person name="Tsuchiya T."/>
            <person name="Wang Z.T."/>
            <person name="Raymond J."/>
            <person name="Mimuro M."/>
            <person name="Blankenship R.E."/>
            <person name="Touchman J.W."/>
        </authorList>
    </citation>
    <scope>NUCLEOTIDE SEQUENCE [LARGE SCALE GENOMIC DNA]</scope>
    <source>
        <strain evidence="4">MBIC 11017</strain>
    </source>
</reference>
<dbReference type="HOGENOM" id="CLU_157042_2_0_3"/>
<evidence type="ECO:0000313" key="4">
    <source>
        <dbReference type="Proteomes" id="UP000000268"/>
    </source>
</evidence>
<protein>
    <submittedName>
        <fullName evidence="3">Hpt domain protein</fullName>
    </submittedName>
</protein>
<keyword evidence="1" id="KW-0597">Phosphoprotein</keyword>
<dbReference type="STRING" id="329726.AM1_1805"/>
<dbReference type="PROSITE" id="PS50894">
    <property type="entry name" value="HPT"/>
    <property type="match status" value="1"/>
</dbReference>
<dbReference type="SMART" id="SM00073">
    <property type="entry name" value="HPT"/>
    <property type="match status" value="1"/>
</dbReference>
<keyword evidence="4" id="KW-1185">Reference proteome</keyword>
<dbReference type="RefSeq" id="WP_012162334.1">
    <property type="nucleotide sequence ID" value="NC_009925.1"/>
</dbReference>
<dbReference type="EMBL" id="CP000828">
    <property type="protein sequence ID" value="ABW26826.1"/>
    <property type="molecule type" value="Genomic_DNA"/>
</dbReference>
<evidence type="ECO:0000313" key="3">
    <source>
        <dbReference type="EMBL" id="ABW26826.1"/>
    </source>
</evidence>
<gene>
    <name evidence="3" type="ordered locus">AM1_1805</name>
</gene>
<dbReference type="KEGG" id="amr:AM1_1805"/>
<dbReference type="Proteomes" id="UP000000268">
    <property type="component" value="Chromosome"/>
</dbReference>
<dbReference type="GO" id="GO:0000160">
    <property type="term" value="P:phosphorelay signal transduction system"/>
    <property type="evidence" value="ECO:0007669"/>
    <property type="project" value="InterPro"/>
</dbReference>
<sequence>MNSWPSITPISIDRTLLHEYSDGDRNFEQELLHLFVDDTQQHLANLKAAISDQNFDIATREAHHIKGASAHVGAVAMFAIAAEIETLIKQKSTSPSLPLLSQLETAYQDVIGMTEQWDQESTTLS</sequence>
<name>B0CDA1_ACAM1</name>
<accession>B0CDA1</accession>
<evidence type="ECO:0000259" key="2">
    <source>
        <dbReference type="PROSITE" id="PS50894"/>
    </source>
</evidence>
<dbReference type="SUPFAM" id="SSF47226">
    <property type="entry name" value="Histidine-containing phosphotransfer domain, HPT domain"/>
    <property type="match status" value="1"/>
</dbReference>
<evidence type="ECO:0000256" key="1">
    <source>
        <dbReference type="PROSITE-ProRule" id="PRU00110"/>
    </source>
</evidence>
<dbReference type="eggNOG" id="COG2198">
    <property type="taxonomic scope" value="Bacteria"/>
</dbReference>
<dbReference type="Pfam" id="PF01627">
    <property type="entry name" value="Hpt"/>
    <property type="match status" value="1"/>
</dbReference>
<dbReference type="InterPro" id="IPR008207">
    <property type="entry name" value="Sig_transdc_His_kin_Hpt_dom"/>
</dbReference>
<dbReference type="OrthoDB" id="573506at2"/>
<feature type="domain" description="HPt" evidence="2">
    <location>
        <begin position="24"/>
        <end position="117"/>
    </location>
</feature>
<dbReference type="CDD" id="cd00088">
    <property type="entry name" value="HPT"/>
    <property type="match status" value="1"/>
</dbReference>
<proteinExistence type="predicted"/>
<dbReference type="InterPro" id="IPR036641">
    <property type="entry name" value="HPT_dom_sf"/>
</dbReference>
<feature type="modified residue" description="Phosphohistidine" evidence="1">
    <location>
        <position position="63"/>
    </location>
</feature>
<dbReference type="AlphaFoldDB" id="B0CDA1"/>
<dbReference type="Gene3D" id="1.20.120.160">
    <property type="entry name" value="HPT domain"/>
    <property type="match status" value="1"/>
</dbReference>